<dbReference type="PANTHER" id="PTHR10672:SF3">
    <property type="entry name" value="PROTEIN HU-LI TAI SHAO"/>
    <property type="match status" value="1"/>
</dbReference>
<dbReference type="InterPro" id="IPR036409">
    <property type="entry name" value="Aldolase_II/adducin_N_sf"/>
</dbReference>
<dbReference type="SMART" id="SM01007">
    <property type="entry name" value="Aldolase_II"/>
    <property type="match status" value="1"/>
</dbReference>
<dbReference type="NCBIfam" id="NF004855">
    <property type="entry name" value="PRK06208.1"/>
    <property type="match status" value="1"/>
</dbReference>
<dbReference type="Pfam" id="PF00596">
    <property type="entry name" value="Aldolase_II"/>
    <property type="match status" value="1"/>
</dbReference>
<sequence length="281" mass="31577">MSKELEELMTNESNAEKMDIDTTLGKLPQKERGSLQQIECKTLEEQRRHQLERLACGFRVFAHFGFDEGLAGHITLRDPEHEHYFWVNPFGVHFDQMRVSDLLLVNRAGEVVQGDRPLNTAAFAIHSRLHEARPDVNAAAHSHSMYGKSFSTMGRLLEPITQDSCAFYDNHVLFDDFTGVVLETDEGDRIAAALGDKRAAILKNHGLLTTGETVDAAVWGFLSMDRCCQSQLIAESVGQMERISDEVAELTKTQVGSEPGMWASFQPLYDLMLEKDDSFLN</sequence>
<evidence type="ECO:0000259" key="1">
    <source>
        <dbReference type="SMART" id="SM01007"/>
    </source>
</evidence>
<dbReference type="AlphaFoldDB" id="A0A381NGL8"/>
<dbReference type="PANTHER" id="PTHR10672">
    <property type="entry name" value="ADDUCIN"/>
    <property type="match status" value="1"/>
</dbReference>
<dbReference type="GO" id="GO:0051015">
    <property type="term" value="F:actin filament binding"/>
    <property type="evidence" value="ECO:0007669"/>
    <property type="project" value="TreeGrafter"/>
</dbReference>
<protein>
    <recommendedName>
        <fullName evidence="1">Class II aldolase/adducin N-terminal domain-containing protein</fullName>
    </recommendedName>
</protein>
<feature type="domain" description="Class II aldolase/adducin N-terminal" evidence="1">
    <location>
        <begin position="52"/>
        <end position="232"/>
    </location>
</feature>
<dbReference type="InterPro" id="IPR001303">
    <property type="entry name" value="Aldolase_II/adducin_N"/>
</dbReference>
<dbReference type="FunFam" id="3.40.225.10:FF:000009">
    <property type="entry name" value="Class II aldolase/adducin N-terminal"/>
    <property type="match status" value="1"/>
</dbReference>
<dbReference type="Gene3D" id="3.40.225.10">
    <property type="entry name" value="Class II aldolase/adducin N-terminal domain"/>
    <property type="match status" value="1"/>
</dbReference>
<dbReference type="GO" id="GO:0005856">
    <property type="term" value="C:cytoskeleton"/>
    <property type="evidence" value="ECO:0007669"/>
    <property type="project" value="TreeGrafter"/>
</dbReference>
<dbReference type="SUPFAM" id="SSF53639">
    <property type="entry name" value="AraD/HMP-PK domain-like"/>
    <property type="match status" value="1"/>
</dbReference>
<proteinExistence type="predicted"/>
<evidence type="ECO:0000313" key="2">
    <source>
        <dbReference type="EMBL" id="SUZ53746.1"/>
    </source>
</evidence>
<accession>A0A381NGL8</accession>
<dbReference type="InterPro" id="IPR051017">
    <property type="entry name" value="Aldolase-II_Adducin_sf"/>
</dbReference>
<gene>
    <name evidence="2" type="ORF">METZ01_LOCUS6600</name>
</gene>
<reference evidence="2" key="1">
    <citation type="submission" date="2018-05" db="EMBL/GenBank/DDBJ databases">
        <authorList>
            <person name="Lanie J.A."/>
            <person name="Ng W.-L."/>
            <person name="Kazmierczak K.M."/>
            <person name="Andrzejewski T.M."/>
            <person name="Davidsen T.M."/>
            <person name="Wayne K.J."/>
            <person name="Tettelin H."/>
            <person name="Glass J.I."/>
            <person name="Rusch D."/>
            <person name="Podicherti R."/>
            <person name="Tsui H.-C.T."/>
            <person name="Winkler M.E."/>
        </authorList>
    </citation>
    <scope>NUCLEOTIDE SEQUENCE</scope>
</reference>
<dbReference type="EMBL" id="UINC01000346">
    <property type="protein sequence ID" value="SUZ53746.1"/>
    <property type="molecule type" value="Genomic_DNA"/>
</dbReference>
<name>A0A381NGL8_9ZZZZ</name>
<organism evidence="2">
    <name type="scientific">marine metagenome</name>
    <dbReference type="NCBI Taxonomy" id="408172"/>
    <lineage>
        <taxon>unclassified sequences</taxon>
        <taxon>metagenomes</taxon>
        <taxon>ecological metagenomes</taxon>
    </lineage>
</organism>